<feature type="transmembrane region" description="Helical" evidence="6">
    <location>
        <begin position="145"/>
        <end position="168"/>
    </location>
</feature>
<proteinExistence type="predicted"/>
<dbReference type="GeneID" id="4616597"/>
<evidence type="ECO:0000256" key="6">
    <source>
        <dbReference type="SAM" id="Phobius"/>
    </source>
</evidence>
<comment type="subcellular location">
    <subcellularLocation>
        <location evidence="1">Cell membrane</location>
        <topology evidence="1">Multi-pass membrane protein</topology>
    </subcellularLocation>
</comment>
<keyword evidence="4 6" id="KW-1133">Transmembrane helix</keyword>
<feature type="transmembrane region" description="Helical" evidence="6">
    <location>
        <begin position="180"/>
        <end position="200"/>
    </location>
</feature>
<sequence>MLNLILSITLITPSGAFSPGPLTASAVALGATRGWRAGLYVAAGHMAFELPYVTALVYAFSKINVETYKLPLTVAALAFILYFTYLLLRDAWRIARGRPPAIPTSKFTNPLVAGIALTALNPYFLLWWITVAGPIVAELAAQPPYVFAAVYAAHVWMDYLWLVLMASLGNAASRLLSAKGYAAFLAALAIMLLYFGVELLRKLF</sequence>
<reference evidence="7" key="1">
    <citation type="submission" date="2006-12" db="EMBL/GenBank/DDBJ databases">
        <title>Complete sequence of Pyrobaculum islandicum DSM 4184.</title>
        <authorList>
            <person name="Copeland A."/>
            <person name="Lucas S."/>
            <person name="Lapidus A."/>
            <person name="Barry K."/>
            <person name="Detter J.C."/>
            <person name="Glavina del Rio T."/>
            <person name="Dalin E."/>
            <person name="Tice H."/>
            <person name="Pitluck S."/>
            <person name="Meincke L."/>
            <person name="Brettin T."/>
            <person name="Bruce D."/>
            <person name="Han C."/>
            <person name="Tapia R."/>
            <person name="Gilna P."/>
            <person name="Schmutz J."/>
            <person name="Larimer F."/>
            <person name="Land M."/>
            <person name="Hauser L."/>
            <person name="Kyrpides N."/>
            <person name="Mikhailova N."/>
            <person name="Cozen A.E."/>
            <person name="Fitz-Gibbon S.T."/>
            <person name="House C.H."/>
            <person name="Saltikov C."/>
            <person name="Lowe T."/>
            <person name="Richardson P."/>
        </authorList>
    </citation>
    <scope>NUCLEOTIDE SEQUENCE [LARGE SCALE GENOMIC DNA]</scope>
    <source>
        <strain evidence="7">DSM 4184</strain>
    </source>
</reference>
<dbReference type="GO" id="GO:0005886">
    <property type="term" value="C:plasma membrane"/>
    <property type="evidence" value="ECO:0007669"/>
    <property type="project" value="UniProtKB-SubCell"/>
</dbReference>
<keyword evidence="5 6" id="KW-0472">Membrane</keyword>
<evidence type="ECO:0000256" key="3">
    <source>
        <dbReference type="ARBA" id="ARBA00022692"/>
    </source>
</evidence>
<evidence type="ECO:0000256" key="5">
    <source>
        <dbReference type="ARBA" id="ARBA00023136"/>
    </source>
</evidence>
<feature type="transmembrane region" description="Helical" evidence="6">
    <location>
        <begin position="40"/>
        <end position="60"/>
    </location>
</feature>
<evidence type="ECO:0000256" key="1">
    <source>
        <dbReference type="ARBA" id="ARBA00004651"/>
    </source>
</evidence>
<keyword evidence="3 6" id="KW-0812">Transmembrane</keyword>
<dbReference type="KEGG" id="pis:Pisl_1858"/>
<protein>
    <submittedName>
        <fullName evidence="7">Lysine exporter protein (LYSE/YGGA)</fullName>
    </submittedName>
</protein>
<dbReference type="PANTHER" id="PTHR38825:SF1">
    <property type="entry name" value="TRANSPORTER, LYSE FAMILY"/>
    <property type="match status" value="1"/>
</dbReference>
<feature type="transmembrane region" description="Helical" evidence="6">
    <location>
        <begin position="72"/>
        <end position="92"/>
    </location>
</feature>
<dbReference type="STRING" id="384616.Pisl_1858"/>
<evidence type="ECO:0000256" key="2">
    <source>
        <dbReference type="ARBA" id="ARBA00022475"/>
    </source>
</evidence>
<evidence type="ECO:0000313" key="8">
    <source>
        <dbReference type="Proteomes" id="UP000002595"/>
    </source>
</evidence>
<dbReference type="GO" id="GO:0006865">
    <property type="term" value="P:amino acid transport"/>
    <property type="evidence" value="ECO:0007669"/>
    <property type="project" value="InterPro"/>
</dbReference>
<organism evidence="7 8">
    <name type="scientific">Pyrobaculum islandicum (strain DSM 4184 / JCM 9189 / GEO3)</name>
    <dbReference type="NCBI Taxonomy" id="384616"/>
    <lineage>
        <taxon>Archaea</taxon>
        <taxon>Thermoproteota</taxon>
        <taxon>Thermoprotei</taxon>
        <taxon>Thermoproteales</taxon>
        <taxon>Thermoproteaceae</taxon>
        <taxon>Pyrobaculum</taxon>
    </lineage>
</organism>
<dbReference type="HOGENOM" id="CLU_104651_0_0_2"/>
<evidence type="ECO:0000256" key="4">
    <source>
        <dbReference type="ARBA" id="ARBA00022989"/>
    </source>
</evidence>
<dbReference type="PANTHER" id="PTHR38825">
    <property type="entry name" value="LYSINE EXPORTER PROTEIN (LYSE/YGGA)"/>
    <property type="match status" value="1"/>
</dbReference>
<dbReference type="InterPro" id="IPR001123">
    <property type="entry name" value="LeuE-type"/>
</dbReference>
<accession>A1RVM4</accession>
<dbReference type="Proteomes" id="UP000002595">
    <property type="component" value="Chromosome"/>
</dbReference>
<dbReference type="OrthoDB" id="121309at2157"/>
<name>A1RVM4_PYRIL</name>
<dbReference type="EMBL" id="CP000504">
    <property type="protein sequence ID" value="ABL89006.1"/>
    <property type="molecule type" value="Genomic_DNA"/>
</dbReference>
<dbReference type="RefSeq" id="WP_011763581.1">
    <property type="nucleotide sequence ID" value="NC_008701.1"/>
</dbReference>
<dbReference type="Pfam" id="PF01810">
    <property type="entry name" value="LysE"/>
    <property type="match status" value="1"/>
</dbReference>
<gene>
    <name evidence="7" type="ordered locus">Pisl_1858</name>
</gene>
<dbReference type="AlphaFoldDB" id="A1RVM4"/>
<feature type="transmembrane region" description="Helical" evidence="6">
    <location>
        <begin position="112"/>
        <end position="133"/>
    </location>
</feature>
<evidence type="ECO:0000313" key="7">
    <source>
        <dbReference type="EMBL" id="ABL89006.1"/>
    </source>
</evidence>
<keyword evidence="8" id="KW-1185">Reference proteome</keyword>
<dbReference type="eggNOG" id="arCOG01947">
    <property type="taxonomic scope" value="Archaea"/>
</dbReference>
<keyword evidence="2" id="KW-1003">Cell membrane</keyword>